<dbReference type="STRING" id="553466.SAMN04487950_2330"/>
<dbReference type="InterPro" id="IPR036291">
    <property type="entry name" value="NAD(P)-bd_dom_sf"/>
</dbReference>
<dbReference type="PIRSF" id="PIRSF000126">
    <property type="entry name" value="11-beta-HSD1"/>
    <property type="match status" value="1"/>
</dbReference>
<evidence type="ECO:0000313" key="6">
    <source>
        <dbReference type="Proteomes" id="UP000199607"/>
    </source>
</evidence>
<keyword evidence="2" id="KW-0560">Oxidoreductase</keyword>
<keyword evidence="6" id="KW-1185">Reference proteome</keyword>
<evidence type="ECO:0000256" key="2">
    <source>
        <dbReference type="ARBA" id="ARBA00023002"/>
    </source>
</evidence>
<dbReference type="PRINTS" id="PR00081">
    <property type="entry name" value="GDHRDH"/>
</dbReference>
<proteinExistence type="inferred from homology"/>
<dbReference type="InterPro" id="IPR020904">
    <property type="entry name" value="Sc_DH/Rdtase_CS"/>
</dbReference>
<evidence type="ECO:0000313" key="5">
    <source>
        <dbReference type="EMBL" id="SFL07958.1"/>
    </source>
</evidence>
<evidence type="ECO:0000256" key="3">
    <source>
        <dbReference type="RuleBase" id="RU000363"/>
    </source>
</evidence>
<dbReference type="PANTHER" id="PTHR43115">
    <property type="entry name" value="DEHYDROGENASE/REDUCTASE SDR FAMILY MEMBER 11"/>
    <property type="match status" value="1"/>
</dbReference>
<dbReference type="GO" id="GO:0016616">
    <property type="term" value="F:oxidoreductase activity, acting on the CH-OH group of donors, NAD or NADP as acceptor"/>
    <property type="evidence" value="ECO:0007669"/>
    <property type="project" value="UniProtKB-ARBA"/>
</dbReference>
<organism evidence="5 6">
    <name type="scientific">Halogranum rubrum</name>
    <dbReference type="NCBI Taxonomy" id="553466"/>
    <lineage>
        <taxon>Archaea</taxon>
        <taxon>Methanobacteriati</taxon>
        <taxon>Methanobacteriota</taxon>
        <taxon>Stenosarchaea group</taxon>
        <taxon>Halobacteria</taxon>
        <taxon>Halobacteriales</taxon>
        <taxon>Haloferacaceae</taxon>
    </lineage>
</organism>
<dbReference type="Proteomes" id="UP000199607">
    <property type="component" value="Unassembled WGS sequence"/>
</dbReference>
<gene>
    <name evidence="5" type="ORF">SAMN04487950_2330</name>
</gene>
<dbReference type="InterPro" id="IPR057326">
    <property type="entry name" value="KR_dom"/>
</dbReference>
<evidence type="ECO:0000256" key="1">
    <source>
        <dbReference type="ARBA" id="ARBA00006484"/>
    </source>
</evidence>
<dbReference type="AlphaFoldDB" id="A0A1I4EQD8"/>
<dbReference type="FunFam" id="3.40.50.720:FF:000047">
    <property type="entry name" value="NADP-dependent L-serine/L-allo-threonine dehydrogenase"/>
    <property type="match status" value="1"/>
</dbReference>
<feature type="domain" description="Ketoreductase" evidence="4">
    <location>
        <begin position="11"/>
        <end position="196"/>
    </location>
</feature>
<name>A0A1I4EQD8_9EURY</name>
<dbReference type="PROSITE" id="PS00061">
    <property type="entry name" value="ADH_SHORT"/>
    <property type="match status" value="1"/>
</dbReference>
<dbReference type="SUPFAM" id="SSF51735">
    <property type="entry name" value="NAD(P)-binding Rossmann-fold domains"/>
    <property type="match status" value="1"/>
</dbReference>
<dbReference type="InterPro" id="IPR002347">
    <property type="entry name" value="SDR_fam"/>
</dbReference>
<comment type="similarity">
    <text evidence="1 3">Belongs to the short-chain dehydrogenases/reductases (SDR) family.</text>
</comment>
<evidence type="ECO:0000259" key="4">
    <source>
        <dbReference type="SMART" id="SM00822"/>
    </source>
</evidence>
<dbReference type="Pfam" id="PF00106">
    <property type="entry name" value="adh_short"/>
    <property type="match status" value="1"/>
</dbReference>
<protein>
    <recommendedName>
        <fullName evidence="4">Ketoreductase domain-containing protein</fullName>
    </recommendedName>
</protein>
<dbReference type="Gene3D" id="3.40.50.720">
    <property type="entry name" value="NAD(P)-binding Rossmann-like Domain"/>
    <property type="match status" value="1"/>
</dbReference>
<sequence length="253" mass="27135">MSVLTEDLDGKAALVTGASSGIGEATAEALAEAGASVALAARREDELEQLADRIESEGGETLVVPTDVTDEDEIQEMVDRTAEEFGSLDILVNNAGVMLLERVEDADTDNFRQMVEVNLLGLMNVTHAALPIMQEQGEGHVVNISSVAGRKAYAGSSGYNATKFGVNAFSEAFRQEVTGENDIRVTLIEPGYVDTELAEHIPDDEQQEQAKEALEAMDALEADDIARSIAFAVGQPSHVDVNEMLIRPTDQEL</sequence>
<accession>A0A1I4EQD8</accession>
<dbReference type="EMBL" id="FOTC01000002">
    <property type="protein sequence ID" value="SFL07958.1"/>
    <property type="molecule type" value="Genomic_DNA"/>
</dbReference>
<dbReference type="PANTHER" id="PTHR43115:SF4">
    <property type="entry name" value="DEHYDROGENASE_REDUCTASE SDR FAMILY MEMBER 11"/>
    <property type="match status" value="1"/>
</dbReference>
<dbReference type="PRINTS" id="PR00080">
    <property type="entry name" value="SDRFAMILY"/>
</dbReference>
<reference evidence="6" key="1">
    <citation type="submission" date="2016-10" db="EMBL/GenBank/DDBJ databases">
        <authorList>
            <person name="Varghese N."/>
            <person name="Submissions S."/>
        </authorList>
    </citation>
    <scope>NUCLEOTIDE SEQUENCE [LARGE SCALE GENOMIC DNA]</scope>
    <source>
        <strain evidence="6">CGMCC 1.7738</strain>
    </source>
</reference>
<dbReference type="SMART" id="SM00822">
    <property type="entry name" value="PKS_KR"/>
    <property type="match status" value="1"/>
</dbReference>
<dbReference type="RefSeq" id="WP_089869485.1">
    <property type="nucleotide sequence ID" value="NZ_FOTC01000002.1"/>
</dbReference>